<protein>
    <submittedName>
        <fullName evidence="2">DUF3574 domain-containing protein</fullName>
    </submittedName>
</protein>
<name>A0ABU8WIZ4_9BURK</name>
<dbReference type="Proteomes" id="UP001385892">
    <property type="component" value="Unassembled WGS sequence"/>
</dbReference>
<organism evidence="2 3">
    <name type="scientific">Variovorax rhizosphaerae</name>
    <dbReference type="NCBI Taxonomy" id="1836200"/>
    <lineage>
        <taxon>Bacteria</taxon>
        <taxon>Pseudomonadati</taxon>
        <taxon>Pseudomonadota</taxon>
        <taxon>Betaproteobacteria</taxon>
        <taxon>Burkholderiales</taxon>
        <taxon>Comamonadaceae</taxon>
        <taxon>Variovorax</taxon>
    </lineage>
</organism>
<dbReference type="Pfam" id="PF12098">
    <property type="entry name" value="DUF3574"/>
    <property type="match status" value="1"/>
</dbReference>
<comment type="caution">
    <text evidence="2">The sequence shown here is derived from an EMBL/GenBank/DDBJ whole genome shotgun (WGS) entry which is preliminary data.</text>
</comment>
<dbReference type="EMBL" id="JBBKZT010000004">
    <property type="protein sequence ID" value="MEJ8846875.1"/>
    <property type="molecule type" value="Genomic_DNA"/>
</dbReference>
<sequence>MPPFRALVAIAISIAISACAIPPAASCKPGEQSAIQDTLYFGTAKPNGTVTAEEWANFLAATVTPRFPQGLTVSHASGQWRGADGSIVQESTRVLQLVHPNDARNEQSVTEVAAIYKSRFQQEAVLRVRTRTCVS</sequence>
<reference evidence="2 3" key="1">
    <citation type="submission" date="2024-03" db="EMBL/GenBank/DDBJ databases">
        <title>Novel species of the genus Variovorax.</title>
        <authorList>
            <person name="Liu Q."/>
            <person name="Xin Y.-H."/>
        </authorList>
    </citation>
    <scope>NUCLEOTIDE SEQUENCE [LARGE SCALE GENOMIC DNA]</scope>
    <source>
        <strain evidence="2 3">KACC 18900</strain>
    </source>
</reference>
<proteinExistence type="predicted"/>
<evidence type="ECO:0000256" key="1">
    <source>
        <dbReference type="SAM" id="SignalP"/>
    </source>
</evidence>
<gene>
    <name evidence="2" type="ORF">WKW82_09460</name>
</gene>
<dbReference type="RefSeq" id="WP_340342029.1">
    <property type="nucleotide sequence ID" value="NZ_JBBKZT010000004.1"/>
</dbReference>
<keyword evidence="1" id="KW-0732">Signal</keyword>
<feature type="signal peptide" evidence="1">
    <location>
        <begin position="1"/>
        <end position="20"/>
    </location>
</feature>
<dbReference type="InterPro" id="IPR021957">
    <property type="entry name" value="DUF3574"/>
</dbReference>
<dbReference type="PROSITE" id="PS51257">
    <property type="entry name" value="PROKAR_LIPOPROTEIN"/>
    <property type="match status" value="1"/>
</dbReference>
<evidence type="ECO:0000313" key="2">
    <source>
        <dbReference type="EMBL" id="MEJ8846875.1"/>
    </source>
</evidence>
<keyword evidence="3" id="KW-1185">Reference proteome</keyword>
<accession>A0ABU8WIZ4</accession>
<evidence type="ECO:0000313" key="3">
    <source>
        <dbReference type="Proteomes" id="UP001385892"/>
    </source>
</evidence>
<feature type="chain" id="PRO_5045255396" evidence="1">
    <location>
        <begin position="21"/>
        <end position="135"/>
    </location>
</feature>